<dbReference type="Gene3D" id="3.60.10.10">
    <property type="entry name" value="Endonuclease/exonuclease/phosphatase"/>
    <property type="match status" value="1"/>
</dbReference>
<dbReference type="SUPFAM" id="SSF56219">
    <property type="entry name" value="DNase I-like"/>
    <property type="match status" value="1"/>
</dbReference>
<dbReference type="GO" id="GO:0004519">
    <property type="term" value="F:endonuclease activity"/>
    <property type="evidence" value="ECO:0007669"/>
    <property type="project" value="UniProtKB-KW"/>
</dbReference>
<feature type="domain" description="Endonuclease/exonuclease/phosphatase" evidence="2">
    <location>
        <begin position="111"/>
        <end position="319"/>
    </location>
</feature>
<name>A0A810N573_9ACTN</name>
<evidence type="ECO:0000313" key="4">
    <source>
        <dbReference type="Proteomes" id="UP000680866"/>
    </source>
</evidence>
<feature type="transmembrane region" description="Helical" evidence="1">
    <location>
        <begin position="74"/>
        <end position="92"/>
    </location>
</feature>
<sequence>MSVDTREAPARPARRASRPLTVLCWLMAAPGLVWAVVRVLGVEWGPLVQLLAFTPYVAAWSVLPVVLALALRRWWAVGVAAVAALALLGVVVPRVVPDRGPAPGGPVLRVLTSNVLAGAADPAAVLALVRAERVDVLALQEFTPDAQAALDTLGIADVLPHRVTNPLVGTQGSALYSRFPLSDTGIRWNDGGFSQAYGTVAVPDGPGVLAESVHPAAPYALSVLDAWRTDLAAQPAATPDGPLRVLAGDFNATLDHAPLRALIDTGYVDAAAARGAGLIGTWGPYDGDPIPPVTIDHVLVDRRIGVRAVAVHPVAGSDHRAVLAELALPAG</sequence>
<keyword evidence="3" id="KW-0255">Endonuclease</keyword>
<keyword evidence="1" id="KW-0812">Transmembrane</keyword>
<proteinExistence type="predicted"/>
<organism evidence="3 4">
    <name type="scientific">Polymorphospora rubra</name>
    <dbReference type="NCBI Taxonomy" id="338584"/>
    <lineage>
        <taxon>Bacteria</taxon>
        <taxon>Bacillati</taxon>
        <taxon>Actinomycetota</taxon>
        <taxon>Actinomycetes</taxon>
        <taxon>Micromonosporales</taxon>
        <taxon>Micromonosporaceae</taxon>
        <taxon>Polymorphospora</taxon>
    </lineage>
</organism>
<evidence type="ECO:0000256" key="1">
    <source>
        <dbReference type="SAM" id="Phobius"/>
    </source>
</evidence>
<keyword evidence="3" id="KW-0378">Hydrolase</keyword>
<dbReference type="EMBL" id="AP023359">
    <property type="protein sequence ID" value="BCJ66898.1"/>
    <property type="molecule type" value="Genomic_DNA"/>
</dbReference>
<dbReference type="Proteomes" id="UP000680866">
    <property type="component" value="Chromosome"/>
</dbReference>
<keyword evidence="1" id="KW-1133">Transmembrane helix</keyword>
<keyword evidence="1" id="KW-0472">Membrane</keyword>
<gene>
    <name evidence="3" type="ORF">Prubr_39190</name>
</gene>
<dbReference type="AlphaFoldDB" id="A0A810N573"/>
<dbReference type="InterPro" id="IPR036691">
    <property type="entry name" value="Endo/exonu/phosph_ase_sf"/>
</dbReference>
<keyword evidence="3" id="KW-0540">Nuclease</keyword>
<dbReference type="KEGG" id="pry:Prubr_39190"/>
<dbReference type="Pfam" id="PF03372">
    <property type="entry name" value="Exo_endo_phos"/>
    <property type="match status" value="1"/>
</dbReference>
<keyword evidence="4" id="KW-1185">Reference proteome</keyword>
<dbReference type="InterPro" id="IPR005135">
    <property type="entry name" value="Endo/exonuclease/phosphatase"/>
</dbReference>
<reference evidence="3" key="1">
    <citation type="submission" date="2020-08" db="EMBL/GenBank/DDBJ databases">
        <title>Whole genome shotgun sequence of Polymorphospora rubra NBRC 101157.</title>
        <authorList>
            <person name="Komaki H."/>
            <person name="Tamura T."/>
        </authorList>
    </citation>
    <scope>NUCLEOTIDE SEQUENCE</scope>
    <source>
        <strain evidence="3">NBRC 101157</strain>
    </source>
</reference>
<dbReference type="RefSeq" id="WP_212816321.1">
    <property type="nucleotide sequence ID" value="NZ_AP023359.1"/>
</dbReference>
<protein>
    <submittedName>
        <fullName evidence="3">Endonuclease</fullName>
    </submittedName>
</protein>
<feature type="transmembrane region" description="Helical" evidence="1">
    <location>
        <begin position="20"/>
        <end position="41"/>
    </location>
</feature>
<accession>A0A810N573</accession>
<feature type="transmembrane region" description="Helical" evidence="1">
    <location>
        <begin position="47"/>
        <end position="67"/>
    </location>
</feature>
<evidence type="ECO:0000259" key="2">
    <source>
        <dbReference type="Pfam" id="PF03372"/>
    </source>
</evidence>
<evidence type="ECO:0000313" key="3">
    <source>
        <dbReference type="EMBL" id="BCJ66898.1"/>
    </source>
</evidence>